<dbReference type="GO" id="GO:0004830">
    <property type="term" value="F:tryptophan-tRNA ligase activity"/>
    <property type="evidence" value="ECO:0007669"/>
    <property type="project" value="UniProtKB-EC"/>
</dbReference>
<dbReference type="InterPro" id="IPR002306">
    <property type="entry name" value="Trp-tRNA-ligase"/>
</dbReference>
<dbReference type="Proteomes" id="UP000245946">
    <property type="component" value="Unassembled WGS sequence"/>
</dbReference>
<dbReference type="AlphaFoldDB" id="A0A316ZEQ5"/>
<evidence type="ECO:0000256" key="11">
    <source>
        <dbReference type="ARBA" id="ARBA00030268"/>
    </source>
</evidence>
<keyword evidence="7 12" id="KW-0547">Nucleotide-binding</keyword>
<name>A0A316ZEQ5_9BASI</name>
<evidence type="ECO:0000256" key="12">
    <source>
        <dbReference type="RuleBase" id="RU363036"/>
    </source>
</evidence>
<dbReference type="PANTHER" id="PTHR10055">
    <property type="entry name" value="TRYPTOPHANYL-TRNA SYNTHETASE"/>
    <property type="match status" value="1"/>
</dbReference>
<keyword evidence="5" id="KW-0963">Cytoplasm</keyword>
<comment type="subcellular location">
    <subcellularLocation>
        <location evidence="1">Cytoplasm</location>
    </subcellularLocation>
</comment>
<dbReference type="Gene3D" id="1.10.240.10">
    <property type="entry name" value="Tyrosyl-Transfer RNA Synthetase"/>
    <property type="match status" value="1"/>
</dbReference>
<evidence type="ECO:0000256" key="4">
    <source>
        <dbReference type="ARBA" id="ARBA00013782"/>
    </source>
</evidence>
<dbReference type="GO" id="GO:0005737">
    <property type="term" value="C:cytoplasm"/>
    <property type="evidence" value="ECO:0007669"/>
    <property type="project" value="UniProtKB-SubCell"/>
</dbReference>
<gene>
    <name evidence="14" type="ORF">FA09DRAFT_358796</name>
</gene>
<keyword evidence="6 12" id="KW-0436">Ligase</keyword>
<evidence type="ECO:0000256" key="7">
    <source>
        <dbReference type="ARBA" id="ARBA00022741"/>
    </source>
</evidence>
<feature type="compositionally biased region" description="Polar residues" evidence="13">
    <location>
        <begin position="426"/>
        <end position="442"/>
    </location>
</feature>
<evidence type="ECO:0000256" key="2">
    <source>
        <dbReference type="ARBA" id="ARBA00005594"/>
    </source>
</evidence>
<dbReference type="Pfam" id="PF00579">
    <property type="entry name" value="tRNA-synt_1b"/>
    <property type="match status" value="1"/>
</dbReference>
<feature type="region of interest" description="Disordered" evidence="13">
    <location>
        <begin position="426"/>
        <end position="452"/>
    </location>
</feature>
<dbReference type="STRING" id="58919.A0A316ZEQ5"/>
<dbReference type="PROSITE" id="PS00178">
    <property type="entry name" value="AA_TRNA_LIGASE_I"/>
    <property type="match status" value="1"/>
</dbReference>
<dbReference type="PANTHER" id="PTHR10055:SF1">
    <property type="entry name" value="TRYPTOPHAN--TRNA LIGASE, CYTOPLASMIC"/>
    <property type="match status" value="1"/>
</dbReference>
<evidence type="ECO:0000256" key="13">
    <source>
        <dbReference type="SAM" id="MobiDB-lite"/>
    </source>
</evidence>
<evidence type="ECO:0000256" key="5">
    <source>
        <dbReference type="ARBA" id="ARBA00022490"/>
    </source>
</evidence>
<dbReference type="GeneID" id="37272554"/>
<dbReference type="GO" id="GO:0005524">
    <property type="term" value="F:ATP binding"/>
    <property type="evidence" value="ECO:0007669"/>
    <property type="project" value="UniProtKB-KW"/>
</dbReference>
<keyword evidence="15" id="KW-1185">Reference proteome</keyword>
<evidence type="ECO:0000256" key="3">
    <source>
        <dbReference type="ARBA" id="ARBA00013161"/>
    </source>
</evidence>
<dbReference type="InterPro" id="IPR014729">
    <property type="entry name" value="Rossmann-like_a/b/a_fold"/>
</dbReference>
<reference evidence="14 15" key="1">
    <citation type="journal article" date="2018" name="Mol. Biol. Evol.">
        <title>Broad Genomic Sampling Reveals a Smut Pathogenic Ancestry of the Fungal Clade Ustilaginomycotina.</title>
        <authorList>
            <person name="Kijpornyongpan T."/>
            <person name="Mondo S.J."/>
            <person name="Barry K."/>
            <person name="Sandor L."/>
            <person name="Lee J."/>
            <person name="Lipzen A."/>
            <person name="Pangilinan J."/>
            <person name="LaButti K."/>
            <person name="Hainaut M."/>
            <person name="Henrissat B."/>
            <person name="Grigoriev I.V."/>
            <person name="Spatafora J.W."/>
            <person name="Aime M.C."/>
        </authorList>
    </citation>
    <scope>NUCLEOTIDE SEQUENCE [LARGE SCALE GENOMIC DNA]</scope>
    <source>
        <strain evidence="14 15">MCA 4186</strain>
    </source>
</reference>
<keyword evidence="8 12" id="KW-0067">ATP-binding</keyword>
<dbReference type="RefSeq" id="XP_025600308.1">
    <property type="nucleotide sequence ID" value="XM_025745010.1"/>
</dbReference>
<dbReference type="EC" id="6.1.1.2" evidence="3"/>
<sequence length="452" mass="50027">MASTEPPTAQLAASSLESAGAPPAVAAAGAEQKVTPWDVEGATVDGQQVAIDYDKLIVQFGTRKIDAPLLERFEKVTGWRPHPLLRRGAFFSHRELDLILTRFEQGKPFYLYTGRGPSSDSMHLGHLIPFLFTKWLQDVFDVPLVVQLTDDEKFLFKANLKLEDVQRFARANARDVIACGFNLKKTFIFSNLDYMGGPFYHNVVRIARTITTSQSKATFGFVDSDSVGKLHFVAIQAAPSFSNSFPQIFGSRSDVPCLIPCAIDQDPYFRQTRDAAVKLKYPKPSLIHSKFFPSLQGSQTKMSASSETSSIFMTDTPNQIKNKINKHAFSGGQETVEEHRRLGGNPDVDVAYQYMTFFVDDDEEMERLAKNYRSGELLTGELKKQCIAVLQKIVKDFQERRVKVTDEILAAFMDASRPIDGLAVTQPGSTVNSASARETTVDSAADAAAAQA</sequence>
<dbReference type="SUPFAM" id="SSF52374">
    <property type="entry name" value="Nucleotidylyl transferase"/>
    <property type="match status" value="1"/>
</dbReference>
<dbReference type="FunFam" id="3.40.50.620:FF:000033">
    <property type="entry name" value="tryptophan--tRNA ligase, cytoplasmic"/>
    <property type="match status" value="1"/>
</dbReference>
<evidence type="ECO:0000313" key="15">
    <source>
        <dbReference type="Proteomes" id="UP000245946"/>
    </source>
</evidence>
<keyword evidence="9 12" id="KW-0648">Protein biosynthesis</keyword>
<dbReference type="Gene3D" id="3.40.50.620">
    <property type="entry name" value="HUPs"/>
    <property type="match status" value="1"/>
</dbReference>
<protein>
    <recommendedName>
        <fullName evidence="4">Tryptophan--tRNA ligase, cytoplasmic</fullName>
        <ecNumber evidence="3">6.1.1.2</ecNumber>
    </recommendedName>
    <alternativeName>
        <fullName evidence="11">Tryptophanyl-tRNA synthetase</fullName>
    </alternativeName>
</protein>
<dbReference type="NCBIfam" id="TIGR00233">
    <property type="entry name" value="trpS"/>
    <property type="match status" value="1"/>
</dbReference>
<dbReference type="PRINTS" id="PR01039">
    <property type="entry name" value="TRNASYNTHTRP"/>
</dbReference>
<dbReference type="CDD" id="cd00806">
    <property type="entry name" value="TrpRS_core"/>
    <property type="match status" value="1"/>
</dbReference>
<organism evidence="14 15">
    <name type="scientific">Tilletiopsis washingtonensis</name>
    <dbReference type="NCBI Taxonomy" id="58919"/>
    <lineage>
        <taxon>Eukaryota</taxon>
        <taxon>Fungi</taxon>
        <taxon>Dikarya</taxon>
        <taxon>Basidiomycota</taxon>
        <taxon>Ustilaginomycotina</taxon>
        <taxon>Exobasidiomycetes</taxon>
        <taxon>Entylomatales</taxon>
        <taxon>Entylomatales incertae sedis</taxon>
        <taxon>Tilletiopsis</taxon>
    </lineage>
</organism>
<evidence type="ECO:0000256" key="8">
    <source>
        <dbReference type="ARBA" id="ARBA00022840"/>
    </source>
</evidence>
<dbReference type="EMBL" id="KZ819286">
    <property type="protein sequence ID" value="PWO00030.1"/>
    <property type="molecule type" value="Genomic_DNA"/>
</dbReference>
<evidence type="ECO:0000256" key="10">
    <source>
        <dbReference type="ARBA" id="ARBA00023146"/>
    </source>
</evidence>
<proteinExistence type="inferred from homology"/>
<dbReference type="InterPro" id="IPR002305">
    <property type="entry name" value="aa-tRNA-synth_Ic"/>
</dbReference>
<dbReference type="FunFam" id="1.10.240.10:FF:000003">
    <property type="entry name" value="Tryptophan--tRNA ligase, cytoplasmic"/>
    <property type="match status" value="1"/>
</dbReference>
<dbReference type="InterPro" id="IPR001412">
    <property type="entry name" value="aa-tRNA-synth_I_CS"/>
</dbReference>
<dbReference type="OrthoDB" id="10261385at2759"/>
<dbReference type="GO" id="GO:0006436">
    <property type="term" value="P:tryptophanyl-tRNA aminoacylation"/>
    <property type="evidence" value="ECO:0007669"/>
    <property type="project" value="InterPro"/>
</dbReference>
<evidence type="ECO:0000256" key="1">
    <source>
        <dbReference type="ARBA" id="ARBA00004496"/>
    </source>
</evidence>
<evidence type="ECO:0000313" key="14">
    <source>
        <dbReference type="EMBL" id="PWO00030.1"/>
    </source>
</evidence>
<keyword evidence="10 12" id="KW-0030">Aminoacyl-tRNA synthetase</keyword>
<evidence type="ECO:0000256" key="6">
    <source>
        <dbReference type="ARBA" id="ARBA00022598"/>
    </source>
</evidence>
<accession>A0A316ZEQ5</accession>
<evidence type="ECO:0000256" key="9">
    <source>
        <dbReference type="ARBA" id="ARBA00022917"/>
    </source>
</evidence>
<comment type="similarity">
    <text evidence="2 12">Belongs to the class-I aminoacyl-tRNA synthetase family.</text>
</comment>